<gene>
    <name evidence="6" type="ORF">NDI76_22315</name>
</gene>
<keyword evidence="7" id="KW-1185">Reference proteome</keyword>
<dbReference type="Pfam" id="PF01428">
    <property type="entry name" value="zf-AN1"/>
    <property type="match status" value="1"/>
</dbReference>
<dbReference type="SUPFAM" id="SSF118310">
    <property type="entry name" value="AN1-like Zinc finger"/>
    <property type="match status" value="1"/>
</dbReference>
<feature type="compositionally biased region" description="Low complexity" evidence="4">
    <location>
        <begin position="190"/>
        <end position="202"/>
    </location>
</feature>
<dbReference type="EMBL" id="JAMQOP010000007">
    <property type="protein sequence ID" value="MDS0301466.1"/>
    <property type="molecule type" value="Genomic_DNA"/>
</dbReference>
<comment type="caution">
    <text evidence="6">The sequence shown here is derived from an EMBL/GenBank/DDBJ whole genome shotgun (WGS) entry which is preliminary data.</text>
</comment>
<sequence length="364" mass="39574">MGARECHYCGTSLEEEGLSTRCNYCRERVCGDHRLPEKHDCPGLYYQKQSTDSTRKSSSRRPSRSRTPPKPTFGQSKKTGQSRPSRTRHASGSSRAAGKTPEKTGMRGPDVNADGSIKPRSHQTPEKPSFDEAGSKSPVVTRRRIIGGLFTTLLGAIGAAQTGVIDSPINLSGVDIPNLNTGGQGGETSGGASTLTTEASETGSGGEGLFGEDLDAQRVQEFVHDAVNARRSEEGVSTLQYSADLQEVAVSHSEDMAEDEYFAHDSPSGETMEDRYEQFGIDCRLSGENIAQTWYKERVRTDDGEQYYDTNKALAEGIVTQWMNSPGHRENLLRDRFSKEGIGIAVVEVDDGTKVFATQNFCGS</sequence>
<evidence type="ECO:0000256" key="4">
    <source>
        <dbReference type="SAM" id="MobiDB-lite"/>
    </source>
</evidence>
<dbReference type="InterPro" id="IPR035940">
    <property type="entry name" value="CAP_sf"/>
</dbReference>
<reference evidence="6 7" key="1">
    <citation type="submission" date="2022-06" db="EMBL/GenBank/DDBJ databases">
        <title>Halogeometricum sp. a new haloarchaeum isolate from saline soil.</title>
        <authorList>
            <person name="Strakova D."/>
            <person name="Galisteo C."/>
            <person name="Sanchez-Porro C."/>
            <person name="Ventosa A."/>
        </authorList>
    </citation>
    <scope>NUCLEOTIDE SEQUENCE [LARGE SCALE GENOMIC DNA]</scope>
    <source>
        <strain evidence="6 7">S1BR25-6</strain>
    </source>
</reference>
<keyword evidence="1" id="KW-0479">Metal-binding</keyword>
<evidence type="ECO:0000259" key="5">
    <source>
        <dbReference type="SMART" id="SM00154"/>
    </source>
</evidence>
<feature type="compositionally biased region" description="Basic and acidic residues" evidence="4">
    <location>
        <begin position="123"/>
        <end position="134"/>
    </location>
</feature>
<dbReference type="SMART" id="SM00154">
    <property type="entry name" value="ZnF_AN1"/>
    <property type="match status" value="1"/>
</dbReference>
<dbReference type="InterPro" id="IPR000058">
    <property type="entry name" value="Znf_AN1"/>
</dbReference>
<dbReference type="CDD" id="cd05379">
    <property type="entry name" value="CAP_bacterial"/>
    <property type="match status" value="1"/>
</dbReference>
<dbReference type="Pfam" id="PF00188">
    <property type="entry name" value="CAP"/>
    <property type="match status" value="1"/>
</dbReference>
<accession>A0ABU2GKX5</accession>
<dbReference type="Proteomes" id="UP001257060">
    <property type="component" value="Unassembled WGS sequence"/>
</dbReference>
<evidence type="ECO:0000313" key="6">
    <source>
        <dbReference type="EMBL" id="MDS0301466.1"/>
    </source>
</evidence>
<dbReference type="PANTHER" id="PTHR31157:SF1">
    <property type="entry name" value="SCP DOMAIN-CONTAINING PROTEIN"/>
    <property type="match status" value="1"/>
</dbReference>
<evidence type="ECO:0000256" key="2">
    <source>
        <dbReference type="ARBA" id="ARBA00022771"/>
    </source>
</evidence>
<organism evidence="6 7">
    <name type="scientific">Halogeometricum salsisoli</name>
    <dbReference type="NCBI Taxonomy" id="2950536"/>
    <lineage>
        <taxon>Archaea</taxon>
        <taxon>Methanobacteriati</taxon>
        <taxon>Methanobacteriota</taxon>
        <taxon>Stenosarchaea group</taxon>
        <taxon>Halobacteria</taxon>
        <taxon>Halobacteriales</taxon>
        <taxon>Haloferacaceae</taxon>
        <taxon>Halogeometricum</taxon>
    </lineage>
</organism>
<name>A0ABU2GKX5_9EURY</name>
<keyword evidence="2" id="KW-0863">Zinc-finger</keyword>
<feature type="domain" description="AN1-type" evidence="5">
    <location>
        <begin position="6"/>
        <end position="46"/>
    </location>
</feature>
<evidence type="ECO:0000313" key="7">
    <source>
        <dbReference type="Proteomes" id="UP001257060"/>
    </source>
</evidence>
<feature type="compositionally biased region" description="Polar residues" evidence="4">
    <location>
        <begin position="73"/>
        <end position="94"/>
    </location>
</feature>
<dbReference type="InterPro" id="IPR014044">
    <property type="entry name" value="CAP_dom"/>
</dbReference>
<keyword evidence="3" id="KW-0862">Zinc</keyword>
<protein>
    <submittedName>
        <fullName evidence="6">CAP domain-containing protein</fullName>
    </submittedName>
</protein>
<dbReference type="InterPro" id="IPR035896">
    <property type="entry name" value="AN1-like_Znf"/>
</dbReference>
<feature type="region of interest" description="Disordered" evidence="4">
    <location>
        <begin position="36"/>
        <end position="138"/>
    </location>
</feature>
<proteinExistence type="predicted"/>
<evidence type="ECO:0000256" key="3">
    <source>
        <dbReference type="ARBA" id="ARBA00022833"/>
    </source>
</evidence>
<dbReference type="SUPFAM" id="SSF55797">
    <property type="entry name" value="PR-1-like"/>
    <property type="match status" value="1"/>
</dbReference>
<dbReference type="RefSeq" id="WP_310926377.1">
    <property type="nucleotide sequence ID" value="NZ_JAMQOP010000007.1"/>
</dbReference>
<evidence type="ECO:0000256" key="1">
    <source>
        <dbReference type="ARBA" id="ARBA00022723"/>
    </source>
</evidence>
<dbReference type="Gene3D" id="4.10.1110.10">
    <property type="entry name" value="AN1-like Zinc finger"/>
    <property type="match status" value="1"/>
</dbReference>
<feature type="region of interest" description="Disordered" evidence="4">
    <location>
        <begin position="180"/>
        <end position="209"/>
    </location>
</feature>
<dbReference type="PANTHER" id="PTHR31157">
    <property type="entry name" value="SCP DOMAIN-CONTAINING PROTEIN"/>
    <property type="match status" value="1"/>
</dbReference>
<dbReference type="Gene3D" id="3.40.33.10">
    <property type="entry name" value="CAP"/>
    <property type="match status" value="1"/>
</dbReference>